<evidence type="ECO:0000313" key="3">
    <source>
        <dbReference type="Proteomes" id="UP000355283"/>
    </source>
</evidence>
<feature type="region of interest" description="Disordered" evidence="1">
    <location>
        <begin position="409"/>
        <end position="428"/>
    </location>
</feature>
<dbReference type="Proteomes" id="UP000355283">
    <property type="component" value="Unassembled WGS sequence"/>
</dbReference>
<dbReference type="GO" id="GO:0051721">
    <property type="term" value="F:protein phosphatase 2A binding"/>
    <property type="evidence" value="ECO:0007669"/>
    <property type="project" value="TreeGrafter"/>
</dbReference>
<dbReference type="GO" id="GO:0035303">
    <property type="term" value="P:regulation of dephosphorylation"/>
    <property type="evidence" value="ECO:0007669"/>
    <property type="project" value="TreeGrafter"/>
</dbReference>
<feature type="compositionally biased region" description="Basic and acidic residues" evidence="1">
    <location>
        <begin position="238"/>
        <end position="253"/>
    </location>
</feature>
<dbReference type="Gene3D" id="1.25.40.540">
    <property type="entry name" value="TAP42-like family"/>
    <property type="match status" value="1"/>
</dbReference>
<keyword evidence="3" id="KW-1185">Reference proteome</keyword>
<dbReference type="InterPro" id="IPR007304">
    <property type="entry name" value="TAP46-like"/>
</dbReference>
<dbReference type="PANTHER" id="PTHR10933">
    <property type="entry name" value="IMMUNOGLOBULIN-BINDING PROTEIN 1"/>
    <property type="match status" value="1"/>
</dbReference>
<feature type="region of interest" description="Disordered" evidence="1">
    <location>
        <begin position="368"/>
        <end position="397"/>
    </location>
</feature>
<sequence>MDAKLAALSLDPKYTASTASVHVQDSLLERPLWTLFQEGQALVERLTREGGPSNPSPSPLEASARAGNDVRQGLTLFNDISRRVHSLGLLSSNEELDDVATADLKYVLVDFYFGILHSQVPLDGGEKGDMGKRQIGIGKALTFFETYMQRCEQLGLLKGEDQQAWAGARSQEEEEGGADGHDDDQRRRAVLPTQKIGVSSGNVNVQRTQKIERFRKLKTARERLRVLNHLLVKVKDSTKKAGVEEQGKDREEASGEEEELERERSKLWIKMGIWKVLDEWTMLKQEQEILAMMGTQGGERRKEERGIRGSSARDGVQVTHIDKTGPGGQLRIRQEDLRDRVFQPGYTLPTVSLEEFAAQELAAAQERKAMEERRVGNSSEPRRYAQLEEEGKEDDARLVEEAAYQDRTWDDWKDAHPRGSGNKLGKRF</sequence>
<organism evidence="2 3">
    <name type="scientific">Nannochloropsis salina CCMP1776</name>
    <dbReference type="NCBI Taxonomy" id="1027361"/>
    <lineage>
        <taxon>Eukaryota</taxon>
        <taxon>Sar</taxon>
        <taxon>Stramenopiles</taxon>
        <taxon>Ochrophyta</taxon>
        <taxon>Eustigmatophyceae</taxon>
        <taxon>Eustigmatales</taxon>
        <taxon>Monodopsidaceae</taxon>
        <taxon>Microchloropsis</taxon>
        <taxon>Microchloropsis salina</taxon>
    </lineage>
</organism>
<dbReference type="EMBL" id="SDOX01000019">
    <property type="protein sequence ID" value="TFJ84196.1"/>
    <property type="molecule type" value="Genomic_DNA"/>
</dbReference>
<name>A0A4D9CYT8_9STRA</name>
<comment type="caution">
    <text evidence="2">The sequence shown here is derived from an EMBL/GenBank/DDBJ whole genome shotgun (WGS) entry which is preliminary data.</text>
</comment>
<proteinExistence type="predicted"/>
<dbReference type="AlphaFoldDB" id="A0A4D9CYT8"/>
<dbReference type="GO" id="GO:0005829">
    <property type="term" value="C:cytosol"/>
    <property type="evidence" value="ECO:0007669"/>
    <property type="project" value="TreeGrafter"/>
</dbReference>
<feature type="compositionally biased region" description="Basic and acidic residues" evidence="1">
    <location>
        <begin position="368"/>
        <end position="386"/>
    </location>
</feature>
<gene>
    <name evidence="2" type="ORF">NSK_004187</name>
</gene>
<accession>A0A4D9CYT8</accession>
<feature type="region of interest" description="Disordered" evidence="1">
    <location>
        <begin position="165"/>
        <end position="186"/>
    </location>
</feature>
<reference evidence="2 3" key="1">
    <citation type="submission" date="2019-01" db="EMBL/GenBank/DDBJ databases">
        <title>Nuclear Genome Assembly of the Microalgal Biofuel strain Nannochloropsis salina CCMP1776.</title>
        <authorList>
            <person name="Hovde B."/>
        </authorList>
    </citation>
    <scope>NUCLEOTIDE SEQUENCE [LARGE SCALE GENOMIC DNA]</scope>
    <source>
        <strain evidence="2 3">CCMP1776</strain>
    </source>
</reference>
<dbReference type="PANTHER" id="PTHR10933:SF9">
    <property type="entry name" value="IMMUNOGLOBULIN-BINDING PROTEIN 1"/>
    <property type="match status" value="1"/>
</dbReference>
<dbReference type="OrthoDB" id="10261753at2759"/>
<protein>
    <recommendedName>
        <fullName evidence="4">TAP42-like family protein</fullName>
    </recommendedName>
</protein>
<dbReference type="InterPro" id="IPR038511">
    <property type="entry name" value="TAP42/TAP46-like_sf"/>
</dbReference>
<feature type="region of interest" description="Disordered" evidence="1">
    <location>
        <begin position="238"/>
        <end position="261"/>
    </location>
</feature>
<dbReference type="GO" id="GO:0009966">
    <property type="term" value="P:regulation of signal transduction"/>
    <property type="evidence" value="ECO:0007669"/>
    <property type="project" value="InterPro"/>
</dbReference>
<evidence type="ECO:0000313" key="2">
    <source>
        <dbReference type="EMBL" id="TFJ84196.1"/>
    </source>
</evidence>
<evidence type="ECO:0000256" key="1">
    <source>
        <dbReference type="SAM" id="MobiDB-lite"/>
    </source>
</evidence>
<evidence type="ECO:0008006" key="4">
    <source>
        <dbReference type="Google" id="ProtNLM"/>
    </source>
</evidence>
<dbReference type="Pfam" id="PF04177">
    <property type="entry name" value="TAP42"/>
    <property type="match status" value="1"/>
</dbReference>